<keyword evidence="7" id="KW-1185">Reference proteome</keyword>
<name>A0A545VPS5_9HYPO</name>
<sequence>MAALSSPRCLFNSRTALQRVFSLGTPAAPTGRRLATAHVLHADPSRQARTYAAAAAAAPPSRRGARGHRSVDSSDAVAAAKDDRGFSPLYTTAQDIERSQKDRMPQDYEITDPKIMVLENGSIAGPLSTKYVMSKLDDKTESLRMIRPYVPKGAPLRKGSKAAAAAATPEDGSKGGSGSGGGDDAAAAVGPVTQEEQFALCEIVNKLDAFLRDKERKERQKAAAKPKTKEMELTWAISEHDLQTKLRQLGGFLARGMKVQLVLGSKRGGKKVDDETMRALLKRIERETRELGARELGPAKGELGRTMRLVLEGVVKK</sequence>
<evidence type="ECO:0000256" key="1">
    <source>
        <dbReference type="ARBA" id="ARBA00005439"/>
    </source>
</evidence>
<dbReference type="GO" id="GO:0043022">
    <property type="term" value="F:ribosome binding"/>
    <property type="evidence" value="ECO:0007669"/>
    <property type="project" value="TreeGrafter"/>
</dbReference>
<dbReference type="STRING" id="43265.A0A545VPS5"/>
<dbReference type="EMBL" id="SPUK01000017">
    <property type="protein sequence ID" value="TQV91791.1"/>
    <property type="molecule type" value="Genomic_DNA"/>
</dbReference>
<dbReference type="Pfam" id="PF00707">
    <property type="entry name" value="IF3_C"/>
    <property type="match status" value="1"/>
</dbReference>
<dbReference type="GO" id="GO:0003743">
    <property type="term" value="F:translation initiation factor activity"/>
    <property type="evidence" value="ECO:0007669"/>
    <property type="project" value="UniProtKB-KW"/>
</dbReference>
<evidence type="ECO:0000256" key="2">
    <source>
        <dbReference type="ARBA" id="ARBA00022540"/>
    </source>
</evidence>
<dbReference type="InterPro" id="IPR036788">
    <property type="entry name" value="T_IF-3_C_sf"/>
</dbReference>
<evidence type="ECO:0000256" key="3">
    <source>
        <dbReference type="ARBA" id="ARBA00022917"/>
    </source>
</evidence>
<evidence type="ECO:0000259" key="5">
    <source>
        <dbReference type="Pfam" id="PF00707"/>
    </source>
</evidence>
<evidence type="ECO:0000313" key="7">
    <source>
        <dbReference type="Proteomes" id="UP000315783"/>
    </source>
</evidence>
<dbReference type="Gene3D" id="3.30.110.10">
    <property type="entry name" value="Translation initiation factor 3 (IF-3), C-terminal domain"/>
    <property type="match status" value="1"/>
</dbReference>
<evidence type="ECO:0000256" key="4">
    <source>
        <dbReference type="SAM" id="MobiDB-lite"/>
    </source>
</evidence>
<comment type="similarity">
    <text evidence="1">Belongs to the IF-3 family.</text>
</comment>
<dbReference type="OrthoDB" id="21573at2759"/>
<protein>
    <submittedName>
        <fullName evidence="6">Translation initiation factor 3</fullName>
    </submittedName>
</protein>
<keyword evidence="3" id="KW-0648">Protein biosynthesis</keyword>
<accession>A0A545VPS5</accession>
<reference evidence="6 7" key="1">
    <citation type="journal article" date="2019" name="Appl. Microbiol. Biotechnol.">
        <title>Genome sequence of Isaria javanica and comparative genome analysis insights into family S53 peptidase evolution in fungal entomopathogens.</title>
        <authorList>
            <person name="Lin R."/>
            <person name="Zhang X."/>
            <person name="Xin B."/>
            <person name="Zou M."/>
            <person name="Gao Y."/>
            <person name="Qin F."/>
            <person name="Hu Q."/>
            <person name="Xie B."/>
            <person name="Cheng X."/>
        </authorList>
    </citation>
    <scope>NUCLEOTIDE SEQUENCE [LARGE SCALE GENOMIC DNA]</scope>
    <source>
        <strain evidence="6 7">IJ1G</strain>
    </source>
</reference>
<dbReference type="AlphaFoldDB" id="A0A545VPS5"/>
<dbReference type="GO" id="GO:0032790">
    <property type="term" value="P:ribosome disassembly"/>
    <property type="evidence" value="ECO:0007669"/>
    <property type="project" value="TreeGrafter"/>
</dbReference>
<dbReference type="InterPro" id="IPR001288">
    <property type="entry name" value="Translation_initiation_fac_3"/>
</dbReference>
<keyword evidence="2 6" id="KW-0396">Initiation factor</keyword>
<comment type="caution">
    <text evidence="6">The sequence shown here is derived from an EMBL/GenBank/DDBJ whole genome shotgun (WGS) entry which is preliminary data.</text>
</comment>
<feature type="compositionally biased region" description="Gly residues" evidence="4">
    <location>
        <begin position="174"/>
        <end position="183"/>
    </location>
</feature>
<dbReference type="PANTHER" id="PTHR10938">
    <property type="entry name" value="TRANSLATION INITIATION FACTOR IF-3"/>
    <property type="match status" value="1"/>
</dbReference>
<dbReference type="GO" id="GO:0005739">
    <property type="term" value="C:mitochondrion"/>
    <property type="evidence" value="ECO:0007669"/>
    <property type="project" value="TreeGrafter"/>
</dbReference>
<gene>
    <name evidence="6" type="ORF">IF1G_09376</name>
</gene>
<dbReference type="InterPro" id="IPR019815">
    <property type="entry name" value="Translation_initiation_fac_3_C"/>
</dbReference>
<feature type="domain" description="Translation initiation factor 3 C-terminal" evidence="5">
    <location>
        <begin position="227"/>
        <end position="311"/>
    </location>
</feature>
<evidence type="ECO:0000313" key="6">
    <source>
        <dbReference type="EMBL" id="TQV91791.1"/>
    </source>
</evidence>
<organism evidence="6 7">
    <name type="scientific">Cordyceps javanica</name>
    <dbReference type="NCBI Taxonomy" id="43265"/>
    <lineage>
        <taxon>Eukaryota</taxon>
        <taxon>Fungi</taxon>
        <taxon>Dikarya</taxon>
        <taxon>Ascomycota</taxon>
        <taxon>Pezizomycotina</taxon>
        <taxon>Sordariomycetes</taxon>
        <taxon>Hypocreomycetidae</taxon>
        <taxon>Hypocreales</taxon>
        <taxon>Cordycipitaceae</taxon>
        <taxon>Cordyceps</taxon>
    </lineage>
</organism>
<dbReference type="GO" id="GO:0070124">
    <property type="term" value="P:mitochondrial translational initiation"/>
    <property type="evidence" value="ECO:0007669"/>
    <property type="project" value="TreeGrafter"/>
</dbReference>
<dbReference type="PANTHER" id="PTHR10938:SF0">
    <property type="entry name" value="TRANSLATION INITIATION FACTOR IF-3, MITOCHONDRIAL"/>
    <property type="match status" value="1"/>
</dbReference>
<feature type="region of interest" description="Disordered" evidence="4">
    <location>
        <begin position="56"/>
        <end position="78"/>
    </location>
</feature>
<feature type="region of interest" description="Disordered" evidence="4">
    <location>
        <begin position="151"/>
        <end position="187"/>
    </location>
</feature>
<proteinExistence type="inferred from homology"/>
<dbReference type="Proteomes" id="UP000315783">
    <property type="component" value="Unassembled WGS sequence"/>
</dbReference>
<dbReference type="SUPFAM" id="SSF55200">
    <property type="entry name" value="Translation initiation factor IF3, C-terminal domain"/>
    <property type="match status" value="1"/>
</dbReference>